<evidence type="ECO:0000313" key="1">
    <source>
        <dbReference type="EMBL" id="NEE21133.1"/>
    </source>
</evidence>
<organism evidence="1">
    <name type="scientific">Streptomyces sp. SID7499</name>
    <dbReference type="NCBI Taxonomy" id="2706086"/>
    <lineage>
        <taxon>Bacteria</taxon>
        <taxon>Bacillati</taxon>
        <taxon>Actinomycetota</taxon>
        <taxon>Actinomycetes</taxon>
        <taxon>Kitasatosporales</taxon>
        <taxon>Streptomycetaceae</taxon>
        <taxon>Streptomyces</taxon>
    </lineage>
</organism>
<comment type="caution">
    <text evidence="1">The sequence shown here is derived from an EMBL/GenBank/DDBJ whole genome shotgun (WGS) entry which is preliminary data.</text>
</comment>
<accession>A0A6G3XTW1</accession>
<proteinExistence type="predicted"/>
<name>A0A6G3XTW1_9ACTN</name>
<sequence length="370" mass="40502">MNAAAAAGHPVSATQLERWRQHGLLPRPRVDYMGRAGTRTEYPPGTEELVLSLARHAGPRRGVDDLALMAFFDGAPVPESALKLALARVYFTSRFSQEDEVAKVAASVPQEWRGELTPQYEEAEAEARLDLERGGRAIRQLRINLRRVPELSRAPRAEVDERLLGVLTGLNLPELPEDDLAFMADLEAALTLDSDVESNDPFPVWEMAAINHASQMARREETSPEERLDRLVHASMDELDALRHEVRTALDQTWTRATGGREDQAHLDRPRTARGAGSTLVEWMSAKLAHPPGSSLSDRYFIESLADLRLRCFIATARRMSDGTATGEGRAEFIARTTGATGKAPAAMTGVVPTAFTPCRDGTSAGTTGL</sequence>
<reference evidence="1" key="1">
    <citation type="submission" date="2020-01" db="EMBL/GenBank/DDBJ databases">
        <title>Insect and environment-associated Actinomycetes.</title>
        <authorList>
            <person name="Currrie C."/>
            <person name="Chevrette M."/>
            <person name="Carlson C."/>
            <person name="Stubbendieck R."/>
            <person name="Wendt-Pienkowski E."/>
        </authorList>
    </citation>
    <scope>NUCLEOTIDE SEQUENCE</scope>
    <source>
        <strain evidence="1">SID7499</strain>
    </source>
</reference>
<dbReference type="AlphaFoldDB" id="A0A6G3XTW1"/>
<gene>
    <name evidence="1" type="ORF">G3M58_83580</name>
</gene>
<protein>
    <submittedName>
        <fullName evidence="1">Uncharacterized protein</fullName>
    </submittedName>
</protein>
<dbReference type="EMBL" id="JAAGMN010008966">
    <property type="protein sequence ID" value="NEE21133.1"/>
    <property type="molecule type" value="Genomic_DNA"/>
</dbReference>